<dbReference type="AlphaFoldDB" id="A0A1G7ZTH5"/>
<evidence type="ECO:0000313" key="2">
    <source>
        <dbReference type="Proteomes" id="UP000199009"/>
    </source>
</evidence>
<dbReference type="EMBL" id="LT629692">
    <property type="protein sequence ID" value="SDH11440.1"/>
    <property type="molecule type" value="Genomic_DNA"/>
</dbReference>
<keyword evidence="1" id="KW-0436">Ligase</keyword>
<keyword evidence="2" id="KW-1185">Reference proteome</keyword>
<dbReference type="STRING" id="370764.SAMN04489810_2147"/>
<organism evidence="1 2">
    <name type="scientific">Microbacterium pygmaeum</name>
    <dbReference type="NCBI Taxonomy" id="370764"/>
    <lineage>
        <taxon>Bacteria</taxon>
        <taxon>Bacillati</taxon>
        <taxon>Actinomycetota</taxon>
        <taxon>Actinomycetes</taxon>
        <taxon>Micrococcales</taxon>
        <taxon>Microbacteriaceae</taxon>
        <taxon>Microbacterium</taxon>
    </lineage>
</organism>
<gene>
    <name evidence="1" type="ORF">SAMN04489810_2147</name>
</gene>
<dbReference type="Pfam" id="PF13563">
    <property type="entry name" value="2_5_RNA_ligase2"/>
    <property type="match status" value="1"/>
</dbReference>
<evidence type="ECO:0000313" key="1">
    <source>
        <dbReference type="EMBL" id="SDH11440.1"/>
    </source>
</evidence>
<dbReference type="Gene3D" id="3.90.1140.10">
    <property type="entry name" value="Cyclic phosphodiesterase"/>
    <property type="match status" value="1"/>
</dbReference>
<dbReference type="InterPro" id="IPR009097">
    <property type="entry name" value="Cyclic_Pdiesterase"/>
</dbReference>
<sequence>MISIELLLDPVTEARIRDDWARLERAGMSSLGAHRSESNRPHITLVVRPSLDEHVTIRSGERMPLAVALAELIVFAHDDRGVLAWRIELSDELRELHAGVHRALPSGADAPHTAPGEWTPHVTLARRLRLDTLAEARALVGPPITGTGVALRRWDSVAKSVTPL</sequence>
<dbReference type="Proteomes" id="UP000199009">
    <property type="component" value="Chromosome I"/>
</dbReference>
<reference evidence="1 2" key="1">
    <citation type="submission" date="2016-10" db="EMBL/GenBank/DDBJ databases">
        <authorList>
            <person name="de Groot N.N."/>
        </authorList>
    </citation>
    <scope>NUCLEOTIDE SEQUENCE [LARGE SCALE GENOMIC DNA]</scope>
    <source>
        <strain evidence="1 2">DSM 23142</strain>
    </source>
</reference>
<name>A0A1G7ZTH5_9MICO</name>
<dbReference type="RefSeq" id="WP_231917619.1">
    <property type="nucleotide sequence ID" value="NZ_LT629692.1"/>
</dbReference>
<dbReference type="GO" id="GO:0016874">
    <property type="term" value="F:ligase activity"/>
    <property type="evidence" value="ECO:0007669"/>
    <property type="project" value="UniProtKB-KW"/>
</dbReference>
<protein>
    <submittedName>
        <fullName evidence="1">2'-5' RNA ligase</fullName>
    </submittedName>
</protein>
<accession>A0A1G7ZTH5</accession>
<proteinExistence type="predicted"/>
<dbReference type="SUPFAM" id="SSF55144">
    <property type="entry name" value="LigT-like"/>
    <property type="match status" value="1"/>
</dbReference>